<dbReference type="EMBL" id="JANAKD010000967">
    <property type="protein sequence ID" value="KAJ3485313.1"/>
    <property type="molecule type" value="Genomic_DNA"/>
</dbReference>
<keyword evidence="2" id="KW-1185">Reference proteome</keyword>
<proteinExistence type="predicted"/>
<sequence length="287" mass="31731">MFELPEAKRVRREDLGDSSDESGVDGADGIANDEAMQARVNAQIAAALGLDDAEEDGAFNDEPSVPSEKLERKTHQTNLTDDEDHDENADEDDAEQGYEFNLFSTAGPGGARGPAKVILEDDAEMAGDGGFVRPRPLSYYAAKAPSSKQKEQYSYAAVTADDVVRWSTQRSWGMEMPWKVISVSATRKAKPGDKSIEILVENTDEAAKRKRPGKKQRILLRQRKKGKAQAAEDAAKKQTEKEEHLKDKKKRLNRIKKLRKRAKDKEKKLAAGEEPDADAASDSNDDE</sequence>
<organism evidence="1 2">
    <name type="scientific">Lecanicillium saksenae</name>
    <dbReference type="NCBI Taxonomy" id="468837"/>
    <lineage>
        <taxon>Eukaryota</taxon>
        <taxon>Fungi</taxon>
        <taxon>Dikarya</taxon>
        <taxon>Ascomycota</taxon>
        <taxon>Pezizomycotina</taxon>
        <taxon>Sordariomycetes</taxon>
        <taxon>Hypocreomycetidae</taxon>
        <taxon>Hypocreales</taxon>
        <taxon>Cordycipitaceae</taxon>
        <taxon>Lecanicillium</taxon>
    </lineage>
</organism>
<gene>
    <name evidence="1" type="ORF">NLG97_g6840</name>
</gene>
<reference evidence="1" key="1">
    <citation type="submission" date="2022-07" db="EMBL/GenBank/DDBJ databases">
        <title>Genome Sequence of Lecanicillium saksenae.</title>
        <authorList>
            <person name="Buettner E."/>
        </authorList>
    </citation>
    <scope>NUCLEOTIDE SEQUENCE</scope>
    <source>
        <strain evidence="1">VT-O1</strain>
    </source>
</reference>
<protein>
    <submittedName>
        <fullName evidence="1">Uncharacterized protein</fullName>
    </submittedName>
</protein>
<evidence type="ECO:0000313" key="1">
    <source>
        <dbReference type="EMBL" id="KAJ3485313.1"/>
    </source>
</evidence>
<evidence type="ECO:0000313" key="2">
    <source>
        <dbReference type="Proteomes" id="UP001148737"/>
    </source>
</evidence>
<name>A0ACC1QRP6_9HYPO</name>
<comment type="caution">
    <text evidence="1">The sequence shown here is derived from an EMBL/GenBank/DDBJ whole genome shotgun (WGS) entry which is preliminary data.</text>
</comment>
<accession>A0ACC1QRP6</accession>
<dbReference type="Proteomes" id="UP001148737">
    <property type="component" value="Unassembled WGS sequence"/>
</dbReference>